<evidence type="ECO:0000313" key="2">
    <source>
        <dbReference type="EMBL" id="MBK9983329.1"/>
    </source>
</evidence>
<gene>
    <name evidence="2" type="ORF">IPP15_13195</name>
</gene>
<organism evidence="2 3">
    <name type="scientific">Candidatus Opimibacter skivensis</name>
    <dbReference type="NCBI Taxonomy" id="2982028"/>
    <lineage>
        <taxon>Bacteria</taxon>
        <taxon>Pseudomonadati</taxon>
        <taxon>Bacteroidota</taxon>
        <taxon>Saprospiria</taxon>
        <taxon>Saprospirales</taxon>
        <taxon>Saprospiraceae</taxon>
        <taxon>Candidatus Opimibacter</taxon>
    </lineage>
</organism>
<evidence type="ECO:0000256" key="1">
    <source>
        <dbReference type="SAM" id="SignalP"/>
    </source>
</evidence>
<evidence type="ECO:0000313" key="3">
    <source>
        <dbReference type="Proteomes" id="UP000808337"/>
    </source>
</evidence>
<comment type="caution">
    <text evidence="2">The sequence shown here is derived from an EMBL/GenBank/DDBJ whole genome shotgun (WGS) entry which is preliminary data.</text>
</comment>
<protein>
    <submittedName>
        <fullName evidence="2">Uncharacterized protein</fullName>
    </submittedName>
</protein>
<dbReference type="EMBL" id="JADKGY010000017">
    <property type="protein sequence ID" value="MBK9983329.1"/>
    <property type="molecule type" value="Genomic_DNA"/>
</dbReference>
<name>A0A9D7SYV3_9BACT</name>
<feature type="chain" id="PRO_5038736536" evidence="1">
    <location>
        <begin position="20"/>
        <end position="100"/>
    </location>
</feature>
<reference evidence="2 3" key="1">
    <citation type="submission" date="2020-10" db="EMBL/GenBank/DDBJ databases">
        <title>Connecting structure to function with the recovery of over 1000 high-quality activated sludge metagenome-assembled genomes encoding full-length rRNA genes using long-read sequencing.</title>
        <authorList>
            <person name="Singleton C.M."/>
            <person name="Petriglieri F."/>
            <person name="Kristensen J.M."/>
            <person name="Kirkegaard R.H."/>
            <person name="Michaelsen T.Y."/>
            <person name="Andersen M.H."/>
            <person name="Karst S.M."/>
            <person name="Dueholm M.S."/>
            <person name="Nielsen P.H."/>
            <person name="Albertsen M."/>
        </authorList>
    </citation>
    <scope>NUCLEOTIDE SEQUENCE [LARGE SCALE GENOMIC DNA]</scope>
    <source>
        <strain evidence="2">Ribe_18-Q3-R11-54_MAXAC.273</strain>
    </source>
</reference>
<keyword evidence="1" id="KW-0732">Signal</keyword>
<dbReference type="AlphaFoldDB" id="A0A9D7SYV3"/>
<accession>A0A9D7SYV3</accession>
<sequence>MKKYSSLLFSILVCASLFAQPWTKNLPKEKSRSELTFFDYQNAFEEYWAPFRLEKGYYMENGTKKKARGWKQFKRWEYAMQSQINPLSGEFPKKDSATGS</sequence>
<proteinExistence type="predicted"/>
<feature type="signal peptide" evidence="1">
    <location>
        <begin position="1"/>
        <end position="19"/>
    </location>
</feature>
<dbReference type="Proteomes" id="UP000808337">
    <property type="component" value="Unassembled WGS sequence"/>
</dbReference>